<reference evidence="3" key="1">
    <citation type="journal article" date="2019" name="Int. J. Syst. Evol. Microbiol.">
        <title>The Global Catalogue of Microorganisms (GCM) 10K type strain sequencing project: providing services to taxonomists for standard genome sequencing and annotation.</title>
        <authorList>
            <consortium name="The Broad Institute Genomics Platform"/>
            <consortium name="The Broad Institute Genome Sequencing Center for Infectious Disease"/>
            <person name="Wu L."/>
            <person name="Ma J."/>
        </authorList>
    </citation>
    <scope>NUCLEOTIDE SEQUENCE [LARGE SCALE GENOMIC DNA]</scope>
    <source>
        <strain evidence="3">JCM 18015</strain>
    </source>
</reference>
<evidence type="ECO:0000259" key="1">
    <source>
        <dbReference type="Pfam" id="PF01425"/>
    </source>
</evidence>
<dbReference type="NCBIfam" id="NF005686">
    <property type="entry name" value="PRK07486.1"/>
    <property type="match status" value="1"/>
</dbReference>
<name>A0ABP9LHF0_9RHOB</name>
<proteinExistence type="predicted"/>
<dbReference type="SUPFAM" id="SSF75304">
    <property type="entry name" value="Amidase signature (AS) enzymes"/>
    <property type="match status" value="1"/>
</dbReference>
<dbReference type="InterPro" id="IPR023631">
    <property type="entry name" value="Amidase_dom"/>
</dbReference>
<dbReference type="InterPro" id="IPR000120">
    <property type="entry name" value="Amidase"/>
</dbReference>
<keyword evidence="3" id="KW-1185">Reference proteome</keyword>
<dbReference type="RefSeq" id="WP_259552951.1">
    <property type="nucleotide sequence ID" value="NZ_BAABHW010000005.1"/>
</dbReference>
<feature type="domain" description="Amidase" evidence="1">
    <location>
        <begin position="25"/>
        <end position="438"/>
    </location>
</feature>
<dbReference type="Pfam" id="PF01425">
    <property type="entry name" value="Amidase"/>
    <property type="match status" value="1"/>
</dbReference>
<protein>
    <submittedName>
        <fullName evidence="2">Amidase</fullName>
    </submittedName>
</protein>
<gene>
    <name evidence="2" type="ORF">GCM10023209_29830</name>
</gene>
<comment type="caution">
    <text evidence="2">The sequence shown here is derived from an EMBL/GenBank/DDBJ whole genome shotgun (WGS) entry which is preliminary data.</text>
</comment>
<evidence type="ECO:0000313" key="2">
    <source>
        <dbReference type="EMBL" id="GAA5078573.1"/>
    </source>
</evidence>
<dbReference type="EMBL" id="BAABHW010000005">
    <property type="protein sequence ID" value="GAA5078573.1"/>
    <property type="molecule type" value="Genomic_DNA"/>
</dbReference>
<dbReference type="PANTHER" id="PTHR11895">
    <property type="entry name" value="TRANSAMIDASE"/>
    <property type="match status" value="1"/>
</dbReference>
<organism evidence="2 3">
    <name type="scientific">[Roseibacterium] beibuensis</name>
    <dbReference type="NCBI Taxonomy" id="1193142"/>
    <lineage>
        <taxon>Bacteria</taxon>
        <taxon>Pseudomonadati</taxon>
        <taxon>Pseudomonadota</taxon>
        <taxon>Alphaproteobacteria</taxon>
        <taxon>Rhodobacterales</taxon>
        <taxon>Roseobacteraceae</taxon>
        <taxon>Roseicyclus</taxon>
    </lineage>
</organism>
<dbReference type="InterPro" id="IPR036928">
    <property type="entry name" value="AS_sf"/>
</dbReference>
<dbReference type="Proteomes" id="UP001499910">
    <property type="component" value="Unassembled WGS sequence"/>
</dbReference>
<evidence type="ECO:0000313" key="3">
    <source>
        <dbReference type="Proteomes" id="UP001499910"/>
    </source>
</evidence>
<sequence>MSDLLGLSASDISAAIARRTLSPVEVMRATLSRIDAVNGEVNAIVALRDRERLMGEARLAEAMAPQGWLHGIPIAVKDLVGVKGVRSTWGSPILADNIPDEDDAIVRRMKAAGAIIIGKTNVPQFGLGSHSTNPVYGPTRNPLDLSRTAGGSSGGAAASLATGMLAVADGSDMMGSLRNPAAWCDVWRMRPTVGVVSGDVRDAVLLHRLSTLGPMARCVDDVARLLETLSGGLFEGETASPKAPRIGWLADWGGAYPMEGGVLDAAEGAVARMDSLGWRVEALAPPVPSDLLWQSWTDLRSFAVSQDLGPHYRDAGQRALLNPQAIWEIVRGFAMTGDQVERAAALRRDWLSALDDLFTRFDALVLPSAQVWPFPVDWDWPREIAGQGMDTYHRWMEVVIPASLAGLPVVNLPAGIAQNGLSHGLQLIGPSGSDGRLLAMARRWEEMMGPRPIHR</sequence>
<dbReference type="PANTHER" id="PTHR11895:SF76">
    <property type="entry name" value="INDOLEACETAMIDE HYDROLASE"/>
    <property type="match status" value="1"/>
</dbReference>
<dbReference type="Gene3D" id="3.90.1300.10">
    <property type="entry name" value="Amidase signature (AS) domain"/>
    <property type="match status" value="1"/>
</dbReference>
<accession>A0ABP9LHF0</accession>